<dbReference type="PANTHER" id="PTHR19959">
    <property type="entry name" value="KINESIN LIGHT CHAIN"/>
    <property type="match status" value="1"/>
</dbReference>
<proteinExistence type="predicted"/>
<dbReference type="InterPro" id="IPR024983">
    <property type="entry name" value="CHAT_dom"/>
</dbReference>
<dbReference type="EMBL" id="KN837162">
    <property type="protein sequence ID" value="KIJ38179.1"/>
    <property type="molecule type" value="Genomic_DNA"/>
</dbReference>
<organism evidence="2 3">
    <name type="scientific">Sphaerobolus stellatus (strain SS14)</name>
    <dbReference type="NCBI Taxonomy" id="990650"/>
    <lineage>
        <taxon>Eukaryota</taxon>
        <taxon>Fungi</taxon>
        <taxon>Dikarya</taxon>
        <taxon>Basidiomycota</taxon>
        <taxon>Agaricomycotina</taxon>
        <taxon>Agaricomycetes</taxon>
        <taxon>Phallomycetidae</taxon>
        <taxon>Geastrales</taxon>
        <taxon>Sphaerobolaceae</taxon>
        <taxon>Sphaerobolus</taxon>
    </lineage>
</organism>
<sequence>MASKGSHHIPSPILLHDITLAPLTTAASVISLNVKLVVKILVGDKIIFQSNAASWLESKDLWMFKTKSEIPEECSIVAIHITDPSDDNVSVFHFKPVEVELAVIITKADKDRRFLHSMQFILLDDSKLSFQFKADFEIQETLDFPLNNHMMRDALVATLVDKKPISRHKLANIHDSVPYLPDSYGLRPYFMNLIGNVYLERYEMTWSVHDIDSAVNAHYHACQETLGDDNDEAVYVSDYGRSLLIRYMQHGDTADLNQSVLKHQEAVQLTPDGHPNKPSLLHNLGNSLLTRFEQLGDMTDLNQSVFKSQEAVQLTPDGHPNKPSLLNNLVSSLLTRFSQLGDMTDLNQSVLMVQEAVQLTPDGHPDKPLRLSNLGLSLLTRFEQFGDMADLNQSVLKYQEAVQLTPDDHPDKPLFLSNLGNSLLKRFWQLGDMTDLNQSVFKSQEAVQLTPDGHPDKPSWLSSLGDSLLAQFEQLGDMTDLNQSVLMLQGVVQLTHDGHPDKPSRLNKLGRSLLTRFERLGDVADLNQSVLKKQEAVQLTPDSNPIKSSWLDSLGNSLLTRFEQLGDMADLNQSVLMFQEALQLTLDGDLGKPCSLNNLGNSLLARFKRLGDMTDLNQSVLKHQEAVQLTPDGDPSKPSSLNNLGNSLFTRFEQLGDMTDLNQCVLKYQEAVQLTPDGHPDKPPRLSNLGDSLLTRFEQLGDMTDLNQSVLKSQEAVQLTPDGHPSKPAWLENLGSSLIKRFLKLRLSDDMVNAVWAYSSATCAEYGPPSVRLHAAKHWAMCLQASSSPPESILDIYHIAIPLLAETAWLGSSLPDRHYQIMQAGSVVHEAAAAAHQFGDHIQAVEWLEQGRSVIWSQLLQLRTPIDDLKEKEPNLCQRLQLNSMKLEEVASPKNFILNTTPVQASIQPSVISNEEIASHGHYLAIERKQILKEIRMCQGFERFLLPRGIRELTPAASHGPIVMLNSSEEHDTCYALVLLPNLPDDVLPVKLDSFTASQAKALYHKLKTLLGEDGQNISFWKGESVPEAVPDTRSQFDVYELEKIDAALRNLVFSNHNNIKYGADPRRKLSLASCNGTAGQGFKNILAELWEGVVRPVLEALELIDPSPKVKPPGLYHTDAPPGSKLSDFAISSYIPTVSALIDRGSPLSQPEPPKLLAIAQPSSIGLQRIPGTVDEIRYIKAAVEGSGALTLMTLIGEEATLSNVVPELKIATWVHFACHGVQNPAHPTESALLLAGKDRLTLGMLTSLKITHGGLAFLSACQTAKGDEKLSDEAVHLSAGMLAAGFGGVIATMWSVHDQVAPQVARDVYKYLLQSGMDVSEAAHALHSAVENARNKMEGDDDAAFISWVPYIHLGM</sequence>
<keyword evidence="3" id="KW-1185">Reference proteome</keyword>
<dbReference type="Gene3D" id="1.25.40.10">
    <property type="entry name" value="Tetratricopeptide repeat domain"/>
    <property type="match status" value="2"/>
</dbReference>
<dbReference type="PANTHER" id="PTHR19959:SF119">
    <property type="entry name" value="FUNGAL LIPASE-LIKE DOMAIN-CONTAINING PROTEIN"/>
    <property type="match status" value="1"/>
</dbReference>
<evidence type="ECO:0000259" key="1">
    <source>
        <dbReference type="Pfam" id="PF12770"/>
    </source>
</evidence>
<dbReference type="Pfam" id="PF12770">
    <property type="entry name" value="CHAT"/>
    <property type="match status" value="1"/>
</dbReference>
<dbReference type="HOGENOM" id="CLU_001305_0_3_1"/>
<feature type="domain" description="CHAT" evidence="1">
    <location>
        <begin position="1130"/>
        <end position="1357"/>
    </location>
</feature>
<evidence type="ECO:0000313" key="3">
    <source>
        <dbReference type="Proteomes" id="UP000054279"/>
    </source>
</evidence>
<dbReference type="SUPFAM" id="SSF48452">
    <property type="entry name" value="TPR-like"/>
    <property type="match status" value="1"/>
</dbReference>
<gene>
    <name evidence="2" type="ORF">M422DRAFT_259081</name>
</gene>
<dbReference type="Proteomes" id="UP000054279">
    <property type="component" value="Unassembled WGS sequence"/>
</dbReference>
<reference evidence="2 3" key="1">
    <citation type="submission" date="2014-06" db="EMBL/GenBank/DDBJ databases">
        <title>Evolutionary Origins and Diversification of the Mycorrhizal Mutualists.</title>
        <authorList>
            <consortium name="DOE Joint Genome Institute"/>
            <consortium name="Mycorrhizal Genomics Consortium"/>
            <person name="Kohler A."/>
            <person name="Kuo A."/>
            <person name="Nagy L.G."/>
            <person name="Floudas D."/>
            <person name="Copeland A."/>
            <person name="Barry K.W."/>
            <person name="Cichocki N."/>
            <person name="Veneault-Fourrey C."/>
            <person name="LaButti K."/>
            <person name="Lindquist E.A."/>
            <person name="Lipzen A."/>
            <person name="Lundell T."/>
            <person name="Morin E."/>
            <person name="Murat C."/>
            <person name="Riley R."/>
            <person name="Ohm R."/>
            <person name="Sun H."/>
            <person name="Tunlid A."/>
            <person name="Henrissat B."/>
            <person name="Grigoriev I.V."/>
            <person name="Hibbett D.S."/>
            <person name="Martin F."/>
        </authorList>
    </citation>
    <scope>NUCLEOTIDE SEQUENCE [LARGE SCALE GENOMIC DNA]</scope>
    <source>
        <strain evidence="2 3">SS14</strain>
    </source>
</reference>
<dbReference type="InterPro" id="IPR011990">
    <property type="entry name" value="TPR-like_helical_dom_sf"/>
</dbReference>
<accession>A0A0C9UTH2</accession>
<name>A0A0C9UTH2_SPHS4</name>
<protein>
    <recommendedName>
        <fullName evidence="1">CHAT domain-containing protein</fullName>
    </recommendedName>
</protein>
<dbReference type="OrthoDB" id="9991317at2759"/>
<evidence type="ECO:0000313" key="2">
    <source>
        <dbReference type="EMBL" id="KIJ38179.1"/>
    </source>
</evidence>